<proteinExistence type="predicted"/>
<protein>
    <submittedName>
        <fullName evidence="2">Uncharacterized protein</fullName>
    </submittedName>
</protein>
<name>A0A8H3L8H7_9GLOM</name>
<sequence>MLSKRNKKRYFSNSKKNSHKNNWFAEHRILSKKIEKLNKDLKNKQVTFNMFQNSMKTTFKKQKKEIKRLKEEIEYLSEQLKIREGRKLRKNNEEKLLKFIKFNTLEFNFSNISLIMDN</sequence>
<accession>A0A8H3L8H7</accession>
<dbReference type="Proteomes" id="UP000615446">
    <property type="component" value="Unassembled WGS sequence"/>
</dbReference>
<evidence type="ECO:0000313" key="2">
    <source>
        <dbReference type="EMBL" id="GES83577.1"/>
    </source>
</evidence>
<comment type="caution">
    <text evidence="2">The sequence shown here is derived from an EMBL/GenBank/DDBJ whole genome shotgun (WGS) entry which is preliminary data.</text>
</comment>
<feature type="coiled-coil region" evidence="1">
    <location>
        <begin position="27"/>
        <end position="86"/>
    </location>
</feature>
<reference evidence="2" key="1">
    <citation type="submission" date="2019-10" db="EMBL/GenBank/DDBJ databases">
        <title>Conservation and host-specific expression of non-tandemly repeated heterogenous ribosome RNA gene in arbuscular mycorrhizal fungi.</title>
        <authorList>
            <person name="Maeda T."/>
            <person name="Kobayashi Y."/>
            <person name="Nakagawa T."/>
            <person name="Ezawa T."/>
            <person name="Yamaguchi K."/>
            <person name="Bino T."/>
            <person name="Nishimoto Y."/>
            <person name="Shigenobu S."/>
            <person name="Kawaguchi M."/>
        </authorList>
    </citation>
    <scope>NUCLEOTIDE SEQUENCE</scope>
    <source>
        <strain evidence="2">HR1</strain>
    </source>
</reference>
<organism evidence="2 3">
    <name type="scientific">Rhizophagus clarus</name>
    <dbReference type="NCBI Taxonomy" id="94130"/>
    <lineage>
        <taxon>Eukaryota</taxon>
        <taxon>Fungi</taxon>
        <taxon>Fungi incertae sedis</taxon>
        <taxon>Mucoromycota</taxon>
        <taxon>Glomeromycotina</taxon>
        <taxon>Glomeromycetes</taxon>
        <taxon>Glomerales</taxon>
        <taxon>Glomeraceae</taxon>
        <taxon>Rhizophagus</taxon>
    </lineage>
</organism>
<gene>
    <name evidence="2" type="ORF">RCL2_001073200</name>
</gene>
<evidence type="ECO:0000256" key="1">
    <source>
        <dbReference type="SAM" id="Coils"/>
    </source>
</evidence>
<keyword evidence="1" id="KW-0175">Coiled coil</keyword>
<dbReference type="EMBL" id="BLAL01000071">
    <property type="protein sequence ID" value="GES83577.1"/>
    <property type="molecule type" value="Genomic_DNA"/>
</dbReference>
<dbReference type="AlphaFoldDB" id="A0A8H3L8H7"/>
<evidence type="ECO:0000313" key="3">
    <source>
        <dbReference type="Proteomes" id="UP000615446"/>
    </source>
</evidence>